<dbReference type="EMBL" id="FNMV01000014">
    <property type="protein sequence ID" value="SDX72761.1"/>
    <property type="molecule type" value="Genomic_DNA"/>
</dbReference>
<accession>A0A1H3E255</accession>
<dbReference type="Gene3D" id="2.60.40.2340">
    <property type="match status" value="1"/>
</dbReference>
<dbReference type="STRING" id="229203.SAMN05444338_11416"/>
<dbReference type="OrthoDB" id="1086662at2"/>
<feature type="signal peptide" evidence="1">
    <location>
        <begin position="1"/>
        <end position="22"/>
    </location>
</feature>
<keyword evidence="1" id="KW-0732">Signal</keyword>
<organism evidence="2 3">
    <name type="scientific">Flavobacterium degerlachei</name>
    <dbReference type="NCBI Taxonomy" id="229203"/>
    <lineage>
        <taxon>Bacteria</taxon>
        <taxon>Pseudomonadati</taxon>
        <taxon>Bacteroidota</taxon>
        <taxon>Flavobacteriia</taxon>
        <taxon>Flavobacteriales</taxon>
        <taxon>Flavobacteriaceae</taxon>
        <taxon>Flavobacterium</taxon>
    </lineage>
</organism>
<dbReference type="AlphaFoldDB" id="A0A1H3E255"/>
<gene>
    <name evidence="2" type="ORF">SAMN05444338_11416</name>
</gene>
<evidence type="ECO:0000313" key="3">
    <source>
        <dbReference type="Proteomes" id="UP000198569"/>
    </source>
</evidence>
<keyword evidence="3" id="KW-1185">Reference proteome</keyword>
<proteinExistence type="predicted"/>
<protein>
    <recommendedName>
        <fullName evidence="4">Por secretion system C-terminal sorting domain-containing protein</fullName>
    </recommendedName>
</protein>
<dbReference type="Proteomes" id="UP000198569">
    <property type="component" value="Unassembled WGS sequence"/>
</dbReference>
<dbReference type="RefSeq" id="WP_091434246.1">
    <property type="nucleotide sequence ID" value="NZ_FNMV01000014.1"/>
</dbReference>
<name>A0A1H3E255_9FLAO</name>
<evidence type="ECO:0000313" key="2">
    <source>
        <dbReference type="EMBL" id="SDX72761.1"/>
    </source>
</evidence>
<evidence type="ECO:0000256" key="1">
    <source>
        <dbReference type="SAM" id="SignalP"/>
    </source>
</evidence>
<sequence length="305" mass="33377">MKKTAFLVILFFLSVQALVAQAPTWSVNENDYQYTMTFVAKLNVDGKQLIGNNDRVGAFVGSSCRGISGVTYVASESNYYAYLTVFSNSQGETVSFKLYDSSTDKTVSVSKQVTFEVNEHKGNLFQSFSIAAPSLNDKAEILTFNFQDIKSVSSVINGGKINISLYDSYALTELKPVFTLSKGAKLFKNKILQKSGEVTDNYTSSITYEVLSEDESSLSNYVVIVTPTTTPALFYKKDAVCDVNGVVKVTSTQEGASVVIATNGETLSTKQILNGEAIFPDLEIGTYVVTIGNEWKLINIILKEK</sequence>
<feature type="chain" id="PRO_5011656180" description="Por secretion system C-terminal sorting domain-containing protein" evidence="1">
    <location>
        <begin position="23"/>
        <end position="305"/>
    </location>
</feature>
<evidence type="ECO:0008006" key="4">
    <source>
        <dbReference type="Google" id="ProtNLM"/>
    </source>
</evidence>
<reference evidence="3" key="1">
    <citation type="submission" date="2016-10" db="EMBL/GenBank/DDBJ databases">
        <authorList>
            <person name="Varghese N."/>
            <person name="Submissions S."/>
        </authorList>
    </citation>
    <scope>NUCLEOTIDE SEQUENCE [LARGE SCALE GENOMIC DNA]</scope>
    <source>
        <strain evidence="3">DSM 15718</strain>
    </source>
</reference>